<dbReference type="KEGG" id="mav:MAV_0274"/>
<proteinExistence type="predicted"/>
<evidence type="ECO:0000313" key="2">
    <source>
        <dbReference type="EMBL" id="ABK69202.1"/>
    </source>
</evidence>
<dbReference type="Proteomes" id="UP000001574">
    <property type="component" value="Chromosome"/>
</dbReference>
<gene>
    <name evidence="2" type="ordered locus">MAV_0274</name>
</gene>
<evidence type="ECO:0000313" key="3">
    <source>
        <dbReference type="Proteomes" id="UP000001574"/>
    </source>
</evidence>
<dbReference type="GO" id="GO:0003677">
    <property type="term" value="F:DNA binding"/>
    <property type="evidence" value="ECO:0007669"/>
    <property type="project" value="InterPro"/>
</dbReference>
<dbReference type="HOGENOM" id="CLU_336726_0_0_11"/>
<dbReference type="GO" id="GO:0005524">
    <property type="term" value="F:ATP binding"/>
    <property type="evidence" value="ECO:0007669"/>
    <property type="project" value="InterPro"/>
</dbReference>
<dbReference type="InterPro" id="IPR006935">
    <property type="entry name" value="Helicase/UvrB_N"/>
</dbReference>
<dbReference type="EMBL" id="CP000479">
    <property type="protein sequence ID" value="ABK69202.1"/>
    <property type="molecule type" value="Genomic_DNA"/>
</dbReference>
<protein>
    <recommendedName>
        <fullName evidence="1">Helicase/UvrB N-terminal domain-containing protein</fullName>
    </recommendedName>
</protein>
<evidence type="ECO:0000259" key="1">
    <source>
        <dbReference type="Pfam" id="PF04851"/>
    </source>
</evidence>
<dbReference type="REBASE" id="17825">
    <property type="entry name" value="Mav104ORF275P"/>
</dbReference>
<dbReference type="InterPro" id="IPR027417">
    <property type="entry name" value="P-loop_NTPase"/>
</dbReference>
<sequence>MEYTLKDYQVGAVAGVLDNLTQARTLYKQFGSKSRFALSAVTGAGKTVMAAAVIEALFFGSDEFDFAADPGAVVLWFSDDPSLNEQSRRRIQAAGGEQLDSRLRIIESTFNEPKLRPGNVYFLNAQKLSKGARLVRGDRNGDTDEMALVPRPDEVQSNIYDVIAETIADERLTLYFVQDEAHRGWNNSAGDRTTIVQRLVNGHGTTPPMPIVWGISATTQNFEDAFKDAPHGRVALPAVEVDSALVQASGLLKDDIVLSIPSESGTFDTVLLKRAVRKVIASTKAWAQYAKEQGETDPVVPLLVVQVRDGDTAATQTAVARAVEAVFEEWTDLPTQSFANVFGEHQDLSVNQVPVPYVAPETVQEETWIRVLFAKTAISTGWDCPRAEVLVSFRPAVDPTHITQLLGRMVRTPLARRIPGNQVLNSVECLLPFFDRKTATAVAEELMRGATGGGDGDSGGGPGRRVLFDPVTLLPNPEVPEEVWERFDMLPAQTIPKRAAKPIKRLTAIAKALSDDDLITDAGKQAHAHLHAVLDGRRVQYKDKIDAAVKDVMTMEGEELRGKLHSNTAISRKAFTDTADHRAIQDAYRAAGRVFSADLARTYVGHLAGDDADDDELRDATVQLAAAALVPEVAEAIDDEANKLAADWLQQTRVQRKGLTDERQAVYDELESMTTQPQPILLTRPRTGQADTKVRDAAGNESDLPTHKHHLLCDENGDVPANLNDWETLVLKQEMNAAGFVAWWRNPSRTAKDSLSIAYRDMSSGAFKALRPDFLFFSRRADGTIAANIVDPHGHHMSDAMPKLRGLADFAETFGAEYGRIEAVAKVGDTLRVLDLTKESVRKAVRDGADAKALYESDAAVDY</sequence>
<accession>A0A0H3A2C4</accession>
<dbReference type="Gene3D" id="3.40.50.300">
    <property type="entry name" value="P-loop containing nucleotide triphosphate hydrolases"/>
    <property type="match status" value="2"/>
</dbReference>
<dbReference type="GO" id="GO:0016787">
    <property type="term" value="F:hydrolase activity"/>
    <property type="evidence" value="ECO:0007669"/>
    <property type="project" value="InterPro"/>
</dbReference>
<name>A0A0H3A2C4_MYCA1</name>
<dbReference type="SUPFAM" id="SSF52540">
    <property type="entry name" value="P-loop containing nucleoside triphosphate hydrolases"/>
    <property type="match status" value="2"/>
</dbReference>
<reference evidence="2 3" key="1">
    <citation type="submission" date="2006-10" db="EMBL/GenBank/DDBJ databases">
        <authorList>
            <person name="Fleischmann R.D."/>
            <person name="Dodson R.J."/>
            <person name="Haft D.H."/>
            <person name="Merkel J.S."/>
            <person name="Nelson W.C."/>
            <person name="Fraser C.M."/>
        </authorList>
    </citation>
    <scope>NUCLEOTIDE SEQUENCE [LARGE SCALE GENOMIC DNA]</scope>
    <source>
        <strain evidence="2 3">104</strain>
    </source>
</reference>
<dbReference type="AlphaFoldDB" id="A0A0H3A2C4"/>
<organism evidence="2 3">
    <name type="scientific">Mycobacterium avium (strain 104)</name>
    <dbReference type="NCBI Taxonomy" id="243243"/>
    <lineage>
        <taxon>Bacteria</taxon>
        <taxon>Bacillati</taxon>
        <taxon>Actinomycetota</taxon>
        <taxon>Actinomycetes</taxon>
        <taxon>Mycobacteriales</taxon>
        <taxon>Mycobacteriaceae</taxon>
        <taxon>Mycobacterium</taxon>
        <taxon>Mycobacterium avium complex (MAC)</taxon>
    </lineage>
</organism>
<feature type="domain" description="Helicase/UvrB N-terminal" evidence="1">
    <location>
        <begin position="3"/>
        <end position="187"/>
    </location>
</feature>
<dbReference type="RefSeq" id="WP_011723444.1">
    <property type="nucleotide sequence ID" value="NC_008595.1"/>
</dbReference>
<dbReference type="Pfam" id="PF04851">
    <property type="entry name" value="ResIII"/>
    <property type="match status" value="1"/>
</dbReference>